<gene>
    <name evidence="1" type="ORF">NDU88_008058</name>
</gene>
<sequence length="124" mass="14208">MNPAADFFHMVWTCPTISAYWGAIAHEISGVLQENIEREPLPLLLGIMGDTRLRRSDRAFLGMACLIAKRDIMADWKARCAPTLTKWRRGLDRCAHREKLVYEARGCPNKYDRVWGKWEAAATT</sequence>
<proteinExistence type="predicted"/>
<name>A0AAV7RWW7_PLEWA</name>
<evidence type="ECO:0000313" key="1">
    <source>
        <dbReference type="EMBL" id="KAJ1155328.1"/>
    </source>
</evidence>
<keyword evidence="2" id="KW-1185">Reference proteome</keyword>
<comment type="caution">
    <text evidence="1">The sequence shown here is derived from an EMBL/GenBank/DDBJ whole genome shotgun (WGS) entry which is preliminary data.</text>
</comment>
<organism evidence="1 2">
    <name type="scientific">Pleurodeles waltl</name>
    <name type="common">Iberian ribbed newt</name>
    <dbReference type="NCBI Taxonomy" id="8319"/>
    <lineage>
        <taxon>Eukaryota</taxon>
        <taxon>Metazoa</taxon>
        <taxon>Chordata</taxon>
        <taxon>Craniata</taxon>
        <taxon>Vertebrata</taxon>
        <taxon>Euteleostomi</taxon>
        <taxon>Amphibia</taxon>
        <taxon>Batrachia</taxon>
        <taxon>Caudata</taxon>
        <taxon>Salamandroidea</taxon>
        <taxon>Salamandridae</taxon>
        <taxon>Pleurodelinae</taxon>
        <taxon>Pleurodeles</taxon>
    </lineage>
</organism>
<evidence type="ECO:0000313" key="2">
    <source>
        <dbReference type="Proteomes" id="UP001066276"/>
    </source>
</evidence>
<dbReference type="Proteomes" id="UP001066276">
    <property type="component" value="Chromosome 5"/>
</dbReference>
<protein>
    <submittedName>
        <fullName evidence="1">Uncharacterized protein</fullName>
    </submittedName>
</protein>
<reference evidence="1" key="1">
    <citation type="journal article" date="2022" name="bioRxiv">
        <title>Sequencing and chromosome-scale assembly of the giantPleurodeles waltlgenome.</title>
        <authorList>
            <person name="Brown T."/>
            <person name="Elewa A."/>
            <person name="Iarovenko S."/>
            <person name="Subramanian E."/>
            <person name="Araus A.J."/>
            <person name="Petzold A."/>
            <person name="Susuki M."/>
            <person name="Suzuki K.-i.T."/>
            <person name="Hayashi T."/>
            <person name="Toyoda A."/>
            <person name="Oliveira C."/>
            <person name="Osipova E."/>
            <person name="Leigh N.D."/>
            <person name="Simon A."/>
            <person name="Yun M.H."/>
        </authorList>
    </citation>
    <scope>NUCLEOTIDE SEQUENCE</scope>
    <source>
        <strain evidence="1">20211129_DDA</strain>
        <tissue evidence="1">Liver</tissue>
    </source>
</reference>
<dbReference type="EMBL" id="JANPWB010000009">
    <property type="protein sequence ID" value="KAJ1155328.1"/>
    <property type="molecule type" value="Genomic_DNA"/>
</dbReference>
<dbReference type="AlphaFoldDB" id="A0AAV7RWW7"/>
<accession>A0AAV7RWW7</accession>